<gene>
    <name evidence="1" type="ORF">A244_21146</name>
</gene>
<evidence type="ECO:0000313" key="2">
    <source>
        <dbReference type="Proteomes" id="UP000015729"/>
    </source>
</evidence>
<reference evidence="1 2" key="1">
    <citation type="journal article" date="2013" name="PLoS Pathog.">
        <title>Genomic analysis of the Kiwifruit pathogen Pseudomonas syringae pv. actinidiae provides insight into the origins of an emergent plant disease.</title>
        <authorList>
            <person name="McCann H.C."/>
            <person name="Rikkerink E.H."/>
            <person name="Bertels F."/>
            <person name="Fiers M."/>
            <person name="Lu A."/>
            <person name="Rees-George J."/>
            <person name="Andersen M.T."/>
            <person name="Gleave A.P."/>
            <person name="Haubold B."/>
            <person name="Wohlers M.W."/>
            <person name="Guttman D.S."/>
            <person name="Wang P.W."/>
            <person name="Straub C."/>
            <person name="Vanneste J.L."/>
            <person name="Rainey P.B."/>
            <person name="Templeton M.D."/>
        </authorList>
    </citation>
    <scope>NUCLEOTIDE SEQUENCE [LARGE SCALE GENOMIC DNA]</scope>
    <source>
        <strain evidence="1 2">ICMP 18807</strain>
    </source>
</reference>
<evidence type="ECO:0000313" key="1">
    <source>
        <dbReference type="EMBL" id="EPN47155.1"/>
    </source>
</evidence>
<name>S6TVG5_PSESF</name>
<dbReference type="PATRIC" id="fig|1194404.4.peg.4345"/>
<feature type="non-terminal residue" evidence="1">
    <location>
        <position position="1"/>
    </location>
</feature>
<dbReference type="AlphaFoldDB" id="S6TVG5"/>
<sequence length="47" mass="4947">EAVPLGIARWSDASLAETIARRSVAGDPVPENTFQAVADALVAQRLI</sequence>
<dbReference type="SUPFAM" id="SSF160544">
    <property type="entry name" value="EscU C-terminal domain-like"/>
    <property type="match status" value="1"/>
</dbReference>
<accession>S6TVG5</accession>
<dbReference type="InterPro" id="IPR029025">
    <property type="entry name" value="T3SS_substrate_exporter_C"/>
</dbReference>
<comment type="caution">
    <text evidence="1">The sequence shown here is derived from an EMBL/GenBank/DDBJ whole genome shotgun (WGS) entry which is preliminary data.</text>
</comment>
<protein>
    <submittedName>
        <fullName evidence="1">Type III secretion component</fullName>
    </submittedName>
</protein>
<dbReference type="Proteomes" id="UP000015729">
    <property type="component" value="Unassembled WGS sequence"/>
</dbReference>
<organism evidence="1 2">
    <name type="scientific">Pseudomonas syringae pv. actinidiae ICMP 18807</name>
    <dbReference type="NCBI Taxonomy" id="1194404"/>
    <lineage>
        <taxon>Bacteria</taxon>
        <taxon>Pseudomonadati</taxon>
        <taxon>Pseudomonadota</taxon>
        <taxon>Gammaproteobacteria</taxon>
        <taxon>Pseudomonadales</taxon>
        <taxon>Pseudomonadaceae</taxon>
        <taxon>Pseudomonas</taxon>
        <taxon>Pseudomonas syringae</taxon>
    </lineage>
</organism>
<proteinExistence type="predicted"/>
<dbReference type="EMBL" id="AOKG01001484">
    <property type="protein sequence ID" value="EPN47155.1"/>
    <property type="molecule type" value="Genomic_DNA"/>
</dbReference>